<evidence type="ECO:0000313" key="1">
    <source>
        <dbReference type="EMBL" id="KIM34894.1"/>
    </source>
</evidence>
<accession>A0A0C3BS42</accession>
<reference evidence="1 2" key="1">
    <citation type="submission" date="2014-04" db="EMBL/GenBank/DDBJ databases">
        <authorList>
            <consortium name="DOE Joint Genome Institute"/>
            <person name="Kuo A."/>
            <person name="Gay G."/>
            <person name="Dore J."/>
            <person name="Kohler A."/>
            <person name="Nagy L.G."/>
            <person name="Floudas D."/>
            <person name="Copeland A."/>
            <person name="Barry K.W."/>
            <person name="Cichocki N."/>
            <person name="Veneault-Fourrey C."/>
            <person name="LaButti K."/>
            <person name="Lindquist E.A."/>
            <person name="Lipzen A."/>
            <person name="Lundell T."/>
            <person name="Morin E."/>
            <person name="Murat C."/>
            <person name="Sun H."/>
            <person name="Tunlid A."/>
            <person name="Henrissat B."/>
            <person name="Grigoriev I.V."/>
            <person name="Hibbett D.S."/>
            <person name="Martin F."/>
            <person name="Nordberg H.P."/>
            <person name="Cantor M.N."/>
            <person name="Hua S.X."/>
        </authorList>
    </citation>
    <scope>NUCLEOTIDE SEQUENCE [LARGE SCALE GENOMIC DNA]</scope>
    <source>
        <strain evidence="2">h7</strain>
    </source>
</reference>
<dbReference type="EMBL" id="KN831847">
    <property type="protein sequence ID" value="KIM34894.1"/>
    <property type="molecule type" value="Genomic_DNA"/>
</dbReference>
<dbReference type="Proteomes" id="UP000053424">
    <property type="component" value="Unassembled WGS sequence"/>
</dbReference>
<keyword evidence="2" id="KW-1185">Reference proteome</keyword>
<gene>
    <name evidence="1" type="ORF">M413DRAFT_32945</name>
</gene>
<proteinExistence type="predicted"/>
<dbReference type="HOGENOM" id="CLU_172682_0_0_1"/>
<organism evidence="1 2">
    <name type="scientific">Hebeloma cylindrosporum</name>
    <dbReference type="NCBI Taxonomy" id="76867"/>
    <lineage>
        <taxon>Eukaryota</taxon>
        <taxon>Fungi</taxon>
        <taxon>Dikarya</taxon>
        <taxon>Basidiomycota</taxon>
        <taxon>Agaricomycotina</taxon>
        <taxon>Agaricomycetes</taxon>
        <taxon>Agaricomycetidae</taxon>
        <taxon>Agaricales</taxon>
        <taxon>Agaricineae</taxon>
        <taxon>Hymenogastraceae</taxon>
        <taxon>Hebeloma</taxon>
    </lineage>
</organism>
<protein>
    <submittedName>
        <fullName evidence="1">Uncharacterized protein</fullName>
    </submittedName>
</protein>
<dbReference type="OrthoDB" id="3352450at2759"/>
<name>A0A0C3BS42_HEBCY</name>
<sequence>MEQDSNSQTGFGLPQDAVERVTLEARKEGVFAGKTPDRFSLSCLQKAVIGGRLFGFKRNATLFCGVLSGVLSGYFFTQAFKDTAMAQLRAEEARLRLQAAKHSSEIQPDSENFSI</sequence>
<dbReference type="AlphaFoldDB" id="A0A0C3BS42"/>
<reference evidence="2" key="2">
    <citation type="submission" date="2015-01" db="EMBL/GenBank/DDBJ databases">
        <title>Evolutionary Origins and Diversification of the Mycorrhizal Mutualists.</title>
        <authorList>
            <consortium name="DOE Joint Genome Institute"/>
            <consortium name="Mycorrhizal Genomics Consortium"/>
            <person name="Kohler A."/>
            <person name="Kuo A."/>
            <person name="Nagy L.G."/>
            <person name="Floudas D."/>
            <person name="Copeland A."/>
            <person name="Barry K.W."/>
            <person name="Cichocki N."/>
            <person name="Veneault-Fourrey C."/>
            <person name="LaButti K."/>
            <person name="Lindquist E.A."/>
            <person name="Lipzen A."/>
            <person name="Lundell T."/>
            <person name="Morin E."/>
            <person name="Murat C."/>
            <person name="Riley R."/>
            <person name="Ohm R."/>
            <person name="Sun H."/>
            <person name="Tunlid A."/>
            <person name="Henrissat B."/>
            <person name="Grigoriev I.V."/>
            <person name="Hibbett D.S."/>
            <person name="Martin F."/>
        </authorList>
    </citation>
    <scope>NUCLEOTIDE SEQUENCE [LARGE SCALE GENOMIC DNA]</scope>
    <source>
        <strain evidence="2">h7</strain>
    </source>
</reference>
<evidence type="ECO:0000313" key="2">
    <source>
        <dbReference type="Proteomes" id="UP000053424"/>
    </source>
</evidence>